<evidence type="ECO:0000313" key="1">
    <source>
        <dbReference type="EMBL" id="VDO27658.1"/>
    </source>
</evidence>
<dbReference type="Proteomes" id="UP000268014">
    <property type="component" value="Unassembled WGS sequence"/>
</dbReference>
<dbReference type="InterPro" id="IPR012877">
    <property type="entry name" value="Dhs-27"/>
</dbReference>
<dbReference type="AlphaFoldDB" id="A0A0N4W7B1"/>
<accession>A0A0N4W7B1</accession>
<gene>
    <name evidence="1" type="ORF">HPLM_LOCUS5996</name>
</gene>
<proteinExistence type="predicted"/>
<evidence type="ECO:0000313" key="2">
    <source>
        <dbReference type="Proteomes" id="UP000268014"/>
    </source>
</evidence>
<dbReference type="WBParaSite" id="HPLM_0000600401-mRNA-1">
    <property type="protein sequence ID" value="HPLM_0000600401-mRNA-1"/>
    <property type="gene ID" value="HPLM_0000600401"/>
</dbReference>
<dbReference type="Pfam" id="PF07914">
    <property type="entry name" value="DUF1679"/>
    <property type="match status" value="1"/>
</dbReference>
<keyword evidence="2" id="KW-1185">Reference proteome</keyword>
<evidence type="ECO:0000313" key="3">
    <source>
        <dbReference type="WBParaSite" id="HPLM_0000600401-mRNA-1"/>
    </source>
</evidence>
<dbReference type="OrthoDB" id="5786316at2759"/>
<protein>
    <submittedName>
        <fullName evidence="3">HTH psq-type domain-containing protein</fullName>
    </submittedName>
</protein>
<name>A0A0N4W7B1_HAEPC</name>
<reference evidence="3" key="1">
    <citation type="submission" date="2017-02" db="UniProtKB">
        <authorList>
            <consortium name="WormBaseParasite"/>
        </authorList>
    </citation>
    <scope>IDENTIFICATION</scope>
</reference>
<organism evidence="3">
    <name type="scientific">Haemonchus placei</name>
    <name type="common">Barber's pole worm</name>
    <dbReference type="NCBI Taxonomy" id="6290"/>
    <lineage>
        <taxon>Eukaryota</taxon>
        <taxon>Metazoa</taxon>
        <taxon>Ecdysozoa</taxon>
        <taxon>Nematoda</taxon>
        <taxon>Chromadorea</taxon>
        <taxon>Rhabditida</taxon>
        <taxon>Rhabditina</taxon>
        <taxon>Rhabditomorpha</taxon>
        <taxon>Strongyloidea</taxon>
        <taxon>Trichostrongylidae</taxon>
        <taxon>Haemonchus</taxon>
    </lineage>
</organism>
<sequence>MNLYTKAGGLFGTHVTWSDIEGDMQRELNTTASFGPNKSAKDIGEDALGTPETPIENIHPMRHARPTTIQLFVDSIAKVTRTGRSNEDITAKVAISPNTIITQLALQKLSAEVTEHKNVKNVFNIPEFMTSMEKRQKKAGLYLFIFIDLQAVDFDSFWLVTTYNRRGGHMSNKNSR</sequence>
<dbReference type="EMBL" id="UZAF01016421">
    <property type="protein sequence ID" value="VDO27658.1"/>
    <property type="molecule type" value="Genomic_DNA"/>
</dbReference>
<reference evidence="1 2" key="2">
    <citation type="submission" date="2018-11" db="EMBL/GenBank/DDBJ databases">
        <authorList>
            <consortium name="Pathogen Informatics"/>
        </authorList>
    </citation>
    <scope>NUCLEOTIDE SEQUENCE [LARGE SCALE GENOMIC DNA]</scope>
    <source>
        <strain evidence="1 2">MHpl1</strain>
    </source>
</reference>